<dbReference type="EMBL" id="KN818459">
    <property type="protein sequence ID" value="KIL55940.1"/>
    <property type="molecule type" value="Genomic_DNA"/>
</dbReference>
<accession>A0A0C2RZW4</accession>
<evidence type="ECO:0000313" key="2">
    <source>
        <dbReference type="Proteomes" id="UP000054549"/>
    </source>
</evidence>
<evidence type="ECO:0000313" key="1">
    <source>
        <dbReference type="EMBL" id="KIL55940.1"/>
    </source>
</evidence>
<proteinExistence type="predicted"/>
<protein>
    <submittedName>
        <fullName evidence="1">Uncharacterized protein</fullName>
    </submittedName>
</protein>
<sequence length="55" mass="6234">MPRLSVAYRHREGFKCKFQARARVCTALFMARSTTSPARTLLTLINKATSTVFVE</sequence>
<dbReference type="Proteomes" id="UP000054549">
    <property type="component" value="Unassembled WGS sequence"/>
</dbReference>
<keyword evidence="2" id="KW-1185">Reference proteome</keyword>
<name>A0A0C2RZW4_AMAMK</name>
<dbReference type="AlphaFoldDB" id="A0A0C2RZW4"/>
<reference evidence="1 2" key="1">
    <citation type="submission" date="2014-04" db="EMBL/GenBank/DDBJ databases">
        <title>Evolutionary Origins and Diversification of the Mycorrhizal Mutualists.</title>
        <authorList>
            <consortium name="DOE Joint Genome Institute"/>
            <consortium name="Mycorrhizal Genomics Consortium"/>
            <person name="Kohler A."/>
            <person name="Kuo A."/>
            <person name="Nagy L.G."/>
            <person name="Floudas D."/>
            <person name="Copeland A."/>
            <person name="Barry K.W."/>
            <person name="Cichocki N."/>
            <person name="Veneault-Fourrey C."/>
            <person name="LaButti K."/>
            <person name="Lindquist E.A."/>
            <person name="Lipzen A."/>
            <person name="Lundell T."/>
            <person name="Morin E."/>
            <person name="Murat C."/>
            <person name="Riley R."/>
            <person name="Ohm R."/>
            <person name="Sun H."/>
            <person name="Tunlid A."/>
            <person name="Henrissat B."/>
            <person name="Grigoriev I.V."/>
            <person name="Hibbett D.S."/>
            <person name="Martin F."/>
        </authorList>
    </citation>
    <scope>NUCLEOTIDE SEQUENCE [LARGE SCALE GENOMIC DNA]</scope>
    <source>
        <strain evidence="1 2">Koide BX008</strain>
    </source>
</reference>
<dbReference type="HOGENOM" id="CLU_3031871_0_0_1"/>
<dbReference type="InParanoid" id="A0A0C2RZW4"/>
<gene>
    <name evidence="1" type="ORF">M378DRAFT_173145</name>
</gene>
<organism evidence="1 2">
    <name type="scientific">Amanita muscaria (strain Koide BX008)</name>
    <dbReference type="NCBI Taxonomy" id="946122"/>
    <lineage>
        <taxon>Eukaryota</taxon>
        <taxon>Fungi</taxon>
        <taxon>Dikarya</taxon>
        <taxon>Basidiomycota</taxon>
        <taxon>Agaricomycotina</taxon>
        <taxon>Agaricomycetes</taxon>
        <taxon>Agaricomycetidae</taxon>
        <taxon>Agaricales</taxon>
        <taxon>Pluteineae</taxon>
        <taxon>Amanitaceae</taxon>
        <taxon>Amanita</taxon>
    </lineage>
</organism>